<dbReference type="RefSeq" id="WP_124564857.1">
    <property type="nucleotide sequence ID" value="NZ_JARRRY010000001.1"/>
</dbReference>
<accession>A0ABT6GZX2</accession>
<gene>
    <name evidence="1" type="ORF">P6P90_00185</name>
</gene>
<name>A0ABT6GZX2_9BACI</name>
<evidence type="ECO:0000313" key="1">
    <source>
        <dbReference type="EMBL" id="MDG5752417.1"/>
    </source>
</evidence>
<evidence type="ECO:0000313" key="2">
    <source>
        <dbReference type="Proteomes" id="UP001218246"/>
    </source>
</evidence>
<dbReference type="EMBL" id="JARULN010000001">
    <property type="protein sequence ID" value="MDG5752417.1"/>
    <property type="molecule type" value="Genomic_DNA"/>
</dbReference>
<protein>
    <submittedName>
        <fullName evidence="1">Uncharacterized protein</fullName>
    </submittedName>
</protein>
<reference evidence="1 2" key="1">
    <citation type="submission" date="2023-04" db="EMBL/GenBank/DDBJ databases">
        <title>Ectobacillus antri isolated from activated sludge.</title>
        <authorList>
            <person name="Yan P."/>
            <person name="Liu X."/>
        </authorList>
    </citation>
    <scope>NUCLEOTIDE SEQUENCE [LARGE SCALE GENOMIC DNA]</scope>
    <source>
        <strain evidence="1 2">C18H</strain>
    </source>
</reference>
<keyword evidence="2" id="KW-1185">Reference proteome</keyword>
<sequence length="106" mass="11403">MARRSRNNLANILGQNFVAGVTDEVEDVLGTTRSAENQKAAHVHAHVQESGNSNVNLNLGSTLQNRGDLEGGQTAVSPTTNSISNEELLSNLLPLLNRLVRENESL</sequence>
<comment type="caution">
    <text evidence="1">The sequence shown here is derived from an EMBL/GenBank/DDBJ whole genome shotgun (WGS) entry which is preliminary data.</text>
</comment>
<dbReference type="Proteomes" id="UP001218246">
    <property type="component" value="Unassembled WGS sequence"/>
</dbReference>
<organism evidence="1 2">
    <name type="scientific">Ectobacillus antri</name>
    <dbReference type="NCBI Taxonomy" id="2486280"/>
    <lineage>
        <taxon>Bacteria</taxon>
        <taxon>Bacillati</taxon>
        <taxon>Bacillota</taxon>
        <taxon>Bacilli</taxon>
        <taxon>Bacillales</taxon>
        <taxon>Bacillaceae</taxon>
        <taxon>Ectobacillus</taxon>
    </lineage>
</organism>
<proteinExistence type="predicted"/>